<gene>
    <name evidence="1" type="ORF">FHK82_03325</name>
</gene>
<dbReference type="GO" id="GO:0005506">
    <property type="term" value="F:iron ion binding"/>
    <property type="evidence" value="ECO:0007669"/>
    <property type="project" value="InterPro"/>
</dbReference>
<evidence type="ECO:0000313" key="2">
    <source>
        <dbReference type="Proteomes" id="UP000317355"/>
    </source>
</evidence>
<dbReference type="InterPro" id="IPR010980">
    <property type="entry name" value="Cyt_c/b562"/>
</dbReference>
<protein>
    <recommendedName>
        <fullName evidence="3">Cytochrome c</fullName>
    </recommendedName>
</protein>
<comment type="caution">
    <text evidence="1">The sequence shown here is derived from an EMBL/GenBank/DDBJ whole genome shotgun (WGS) entry which is preliminary data.</text>
</comment>
<organism evidence="1 2">
    <name type="scientific">Sedimenticola thiotaurini</name>
    <dbReference type="NCBI Taxonomy" id="1543721"/>
    <lineage>
        <taxon>Bacteria</taxon>
        <taxon>Pseudomonadati</taxon>
        <taxon>Pseudomonadota</taxon>
        <taxon>Gammaproteobacteria</taxon>
        <taxon>Chromatiales</taxon>
        <taxon>Sedimenticolaceae</taxon>
        <taxon>Sedimenticola</taxon>
    </lineage>
</organism>
<dbReference type="AlphaFoldDB" id="A0A558DDI6"/>
<dbReference type="GO" id="GO:0009055">
    <property type="term" value="F:electron transfer activity"/>
    <property type="evidence" value="ECO:0007669"/>
    <property type="project" value="InterPro"/>
</dbReference>
<dbReference type="SUPFAM" id="SSF47175">
    <property type="entry name" value="Cytochromes"/>
    <property type="match status" value="1"/>
</dbReference>
<evidence type="ECO:0000313" key="1">
    <source>
        <dbReference type="EMBL" id="TVT59076.1"/>
    </source>
</evidence>
<dbReference type="Proteomes" id="UP000317355">
    <property type="component" value="Unassembled WGS sequence"/>
</dbReference>
<dbReference type="EMBL" id="VMRY01000006">
    <property type="protein sequence ID" value="TVT59076.1"/>
    <property type="molecule type" value="Genomic_DNA"/>
</dbReference>
<proteinExistence type="predicted"/>
<sequence length="155" mass="16727">MCKLCWTSLTAAILVIAFVGYKIMYPTAITPSADGRMAIELTAGERDLVLTEMRDFLISVQTITEAVTTEDMAMAAKAARKVGTAAQGAVPLSLVSKLPNEFKKLGFDTHQQFDQIGLDAEQLGDGSQALKQLSTIMRNCISCHAGYKLVAVPEK</sequence>
<dbReference type="GO" id="GO:0022900">
    <property type="term" value="P:electron transport chain"/>
    <property type="evidence" value="ECO:0007669"/>
    <property type="project" value="InterPro"/>
</dbReference>
<dbReference type="GO" id="GO:0020037">
    <property type="term" value="F:heme binding"/>
    <property type="evidence" value="ECO:0007669"/>
    <property type="project" value="InterPro"/>
</dbReference>
<reference evidence="1 2" key="1">
    <citation type="submission" date="2019-07" db="EMBL/GenBank/DDBJ databases">
        <title>The pathways for chlorine oxyanion respiration interact through the shared metabolite chlorate.</title>
        <authorList>
            <person name="Barnum T.P."/>
            <person name="Cheng Y."/>
            <person name="Hill K.A."/>
            <person name="Lucas L.N."/>
            <person name="Carlson H.K."/>
            <person name="Coates J.D."/>
        </authorList>
    </citation>
    <scope>NUCLEOTIDE SEQUENCE [LARGE SCALE GENOMIC DNA]</scope>
    <source>
        <strain evidence="1">BK-3</strain>
    </source>
</reference>
<accession>A0A558DDI6</accession>
<evidence type="ECO:0008006" key="3">
    <source>
        <dbReference type="Google" id="ProtNLM"/>
    </source>
</evidence>
<name>A0A558DDI6_9GAMM</name>